<feature type="chain" id="PRO_5035443028" evidence="1">
    <location>
        <begin position="25"/>
        <end position="212"/>
    </location>
</feature>
<sequence length="212" mass="22408">MKTSMVKGSVAAFLALGLSTTAVAPLMVMTQPAMAQLFGQSSEVRIPAGTLITTTLQDAERIVLSPNETLAVTLVTNNEVRSSRGTILIPRGSLIEGELRPTGGGTQFVARTLELRNGRRYTLEATSDVVTRREEVSRGRNTDPIWQGALIGGAASAVLSEIFGSVGIFKVLGGAGAGALAGYLLGGNRRAEVIVVEPEFDLDLRLERDLVL</sequence>
<gene>
    <name evidence="2" type="ORF">GS597_10790</name>
</gene>
<proteinExistence type="predicted"/>
<organism evidence="2 3">
    <name type="scientific">Petrachloros mirabilis ULC683</name>
    <dbReference type="NCBI Taxonomy" id="2781853"/>
    <lineage>
        <taxon>Bacteria</taxon>
        <taxon>Bacillati</taxon>
        <taxon>Cyanobacteriota</taxon>
        <taxon>Cyanophyceae</taxon>
        <taxon>Synechococcales</taxon>
        <taxon>Petrachlorosaceae</taxon>
        <taxon>Petrachloros</taxon>
        <taxon>Petrachloros mirabilis</taxon>
    </lineage>
</organism>
<protein>
    <submittedName>
        <fullName evidence="2">Uncharacterized protein</fullName>
    </submittedName>
</protein>
<comment type="caution">
    <text evidence="2">The sequence shown here is derived from an EMBL/GenBank/DDBJ whole genome shotgun (WGS) entry which is preliminary data.</text>
</comment>
<evidence type="ECO:0000313" key="2">
    <source>
        <dbReference type="EMBL" id="NCJ06986.1"/>
    </source>
</evidence>
<dbReference type="Proteomes" id="UP000607397">
    <property type="component" value="Unassembled WGS sequence"/>
</dbReference>
<evidence type="ECO:0000313" key="3">
    <source>
        <dbReference type="Proteomes" id="UP000607397"/>
    </source>
</evidence>
<keyword evidence="1" id="KW-0732">Signal</keyword>
<feature type="signal peptide" evidence="1">
    <location>
        <begin position="1"/>
        <end position="24"/>
    </location>
</feature>
<dbReference type="EMBL" id="WVIC01000019">
    <property type="protein sequence ID" value="NCJ06986.1"/>
    <property type="molecule type" value="Genomic_DNA"/>
</dbReference>
<accession>A0A8K1ZZV1</accession>
<dbReference type="AlphaFoldDB" id="A0A8K1ZZV1"/>
<name>A0A8K1ZZV1_9CYAN</name>
<reference evidence="2" key="1">
    <citation type="submission" date="2019-12" db="EMBL/GenBank/DDBJ databases">
        <title>High-Quality draft genome sequences of three cyanobacteria isolated from the limestone walls of the Old Cathedral of Coimbra.</title>
        <authorList>
            <person name="Tiago I."/>
            <person name="Soares F."/>
            <person name="Portugal A."/>
        </authorList>
    </citation>
    <scope>NUCLEOTIDE SEQUENCE [LARGE SCALE GENOMIC DNA]</scope>
    <source>
        <strain evidence="2">C</strain>
    </source>
</reference>
<evidence type="ECO:0000256" key="1">
    <source>
        <dbReference type="SAM" id="SignalP"/>
    </source>
</evidence>
<keyword evidence="3" id="KW-1185">Reference proteome</keyword>